<sequence>MMADAQFSRPPCPNPFVPSEVEAPHAALASCPSTSRGTNGGLGFRPTLRALLAALLLTTSGCVTIPREDFTQAEHAIAYPVGFPHVRYGINDPAVRAMFRPDAAGNPPTMLALSGGGANGAFGAGVLYGWTRAGNRPEFSVVTGVSTGALIAPFAFLGPKWDAELKKGFTDGTASHLLPFPFVQPLFRDSIYTGKRLRGLVDSFVTPAMMAAVAREQARGRRLLVATTDLDSQDLVVWDMGAIAARGGPAARDLFATVLTASAAIPGVFPPVMIEAQMGNHVAHELHVDGSTIGAFFALPDTALILPAGRTSGGSIYVLVNGKADDEFAVTKRSLMSLLSRSFDTASKATQRTSLATVAAFGQQNHVATWVAAVPPDEKSSSLDFRQPAMQALFELGRARMVAGTAWADLPTSLKAPVKAP</sequence>
<keyword evidence="2" id="KW-0378">Hydrolase</keyword>
<evidence type="ECO:0000313" key="5">
    <source>
        <dbReference type="Proteomes" id="UP000292085"/>
    </source>
</evidence>
<dbReference type="Pfam" id="PF01734">
    <property type="entry name" value="Patatin"/>
    <property type="match status" value="1"/>
</dbReference>
<gene>
    <name evidence="4" type="ORF">EWE75_01945</name>
</gene>
<evidence type="ECO:0000256" key="2">
    <source>
        <dbReference type="PROSITE-ProRule" id="PRU01161"/>
    </source>
</evidence>
<dbReference type="Gene3D" id="3.40.1090.10">
    <property type="entry name" value="Cytosolic phospholipase A2 catalytic domain"/>
    <property type="match status" value="1"/>
</dbReference>
<feature type="active site" description="Proton acceptor" evidence="2">
    <location>
        <position position="289"/>
    </location>
</feature>
<reference evidence="4 5" key="1">
    <citation type="submission" date="2019-02" db="EMBL/GenBank/DDBJ databases">
        <authorList>
            <person name="Li Y."/>
        </authorList>
    </citation>
    <scope>NUCLEOTIDE SEQUENCE [LARGE SCALE GENOMIC DNA]</scope>
    <source>
        <strain evidence="4 5">3-7</strain>
    </source>
</reference>
<proteinExistence type="predicted"/>
<evidence type="ECO:0000259" key="3">
    <source>
        <dbReference type="PROSITE" id="PS51635"/>
    </source>
</evidence>
<comment type="caution">
    <text evidence="2">Lacks conserved residue(s) required for the propagation of feature annotation.</text>
</comment>
<dbReference type="Proteomes" id="UP000292085">
    <property type="component" value="Unassembled WGS sequence"/>
</dbReference>
<dbReference type="PROSITE" id="PS51635">
    <property type="entry name" value="PNPLA"/>
    <property type="match status" value="1"/>
</dbReference>
<keyword evidence="1 2" id="KW-0443">Lipid metabolism</keyword>
<evidence type="ECO:0000313" key="4">
    <source>
        <dbReference type="EMBL" id="RZF66169.1"/>
    </source>
</evidence>
<keyword evidence="2" id="KW-0442">Lipid degradation</keyword>
<dbReference type="GO" id="GO:0016042">
    <property type="term" value="P:lipid catabolic process"/>
    <property type="evidence" value="ECO:0007669"/>
    <property type="project" value="UniProtKB-UniRule"/>
</dbReference>
<accession>A0A4Q6Y9B6</accession>
<dbReference type="GO" id="GO:0016787">
    <property type="term" value="F:hydrolase activity"/>
    <property type="evidence" value="ECO:0007669"/>
    <property type="project" value="UniProtKB-UniRule"/>
</dbReference>
<dbReference type="EMBL" id="SGIS01000002">
    <property type="protein sequence ID" value="RZF66169.1"/>
    <property type="molecule type" value="Genomic_DNA"/>
</dbReference>
<protein>
    <recommendedName>
        <fullName evidence="3">PNPLA domain-containing protein</fullName>
    </recommendedName>
</protein>
<evidence type="ECO:0000256" key="1">
    <source>
        <dbReference type="ARBA" id="ARBA00023098"/>
    </source>
</evidence>
<comment type="caution">
    <text evidence="4">The sequence shown here is derived from an EMBL/GenBank/DDBJ whole genome shotgun (WGS) entry which is preliminary data.</text>
</comment>
<feature type="short sequence motif" description="GXSXG" evidence="2">
    <location>
        <begin position="144"/>
        <end position="148"/>
    </location>
</feature>
<dbReference type="SUPFAM" id="SSF52151">
    <property type="entry name" value="FabD/lysophospholipase-like"/>
    <property type="match status" value="1"/>
</dbReference>
<name>A0A4Q6Y9B6_9SPHN</name>
<feature type="domain" description="PNPLA" evidence="3">
    <location>
        <begin position="111"/>
        <end position="305"/>
    </location>
</feature>
<dbReference type="InterPro" id="IPR016035">
    <property type="entry name" value="Acyl_Trfase/lysoPLipase"/>
</dbReference>
<dbReference type="InterPro" id="IPR002641">
    <property type="entry name" value="PNPLA_dom"/>
</dbReference>
<keyword evidence="5" id="KW-1185">Reference proteome</keyword>
<feature type="short sequence motif" description="GXGXXG" evidence="2">
    <location>
        <begin position="115"/>
        <end position="120"/>
    </location>
</feature>
<dbReference type="AlphaFoldDB" id="A0A4Q6Y9B6"/>
<organism evidence="4 5">
    <name type="scientific">Sphingomonas populi</name>
    <dbReference type="NCBI Taxonomy" id="2484750"/>
    <lineage>
        <taxon>Bacteria</taxon>
        <taxon>Pseudomonadati</taxon>
        <taxon>Pseudomonadota</taxon>
        <taxon>Alphaproteobacteria</taxon>
        <taxon>Sphingomonadales</taxon>
        <taxon>Sphingomonadaceae</taxon>
        <taxon>Sphingomonas</taxon>
    </lineage>
</organism>
<feature type="active site" description="Nucleophile" evidence="2">
    <location>
        <position position="146"/>
    </location>
</feature>